<evidence type="ECO:0000313" key="3">
    <source>
        <dbReference type="Proteomes" id="UP000236023"/>
    </source>
</evidence>
<evidence type="ECO:0000256" key="1">
    <source>
        <dbReference type="SAM" id="Phobius"/>
    </source>
</evidence>
<accession>A0A2N8T6W8</accession>
<feature type="transmembrane region" description="Helical" evidence="1">
    <location>
        <begin position="218"/>
        <end position="241"/>
    </location>
</feature>
<feature type="transmembrane region" description="Helical" evidence="1">
    <location>
        <begin position="93"/>
        <end position="111"/>
    </location>
</feature>
<comment type="caution">
    <text evidence="2">The sequence shown here is derived from an EMBL/GenBank/DDBJ whole genome shotgun (WGS) entry which is preliminary data.</text>
</comment>
<feature type="transmembrane region" description="Helical" evidence="1">
    <location>
        <begin position="39"/>
        <end position="58"/>
    </location>
</feature>
<feature type="transmembrane region" description="Helical" evidence="1">
    <location>
        <begin position="131"/>
        <end position="152"/>
    </location>
</feature>
<keyword evidence="1" id="KW-1133">Transmembrane helix</keyword>
<dbReference type="AlphaFoldDB" id="A0A2N8T6W8"/>
<protein>
    <recommendedName>
        <fullName evidence="4">DUF3307 domain-containing protein</fullName>
    </recommendedName>
</protein>
<keyword evidence="1" id="KW-0812">Transmembrane</keyword>
<evidence type="ECO:0000313" key="2">
    <source>
        <dbReference type="EMBL" id="PNG10511.1"/>
    </source>
</evidence>
<feature type="transmembrane region" description="Helical" evidence="1">
    <location>
        <begin position="64"/>
        <end position="84"/>
    </location>
</feature>
<sequence length="243" mass="26418">MPDSITLLLWLLLAHVVLDFLLPLRRRLQEAPRAWRSPALYLLGLAQGLAVLLIFGGLRGDPVLAGSAALLVMLARILAGGWAAGPQRSARSLLLEQLAALLLIVALWLTSESLWQAVPTYLDAQANARNLLILLGYLLMLAPASGLIGAMLRPWQERIGTDDSLVNGGASVGYLERGLILTLVLLGQWQAIGFLLTAKSILRFNELKGRNNRQRSEYVLLGTLLSFTLSIAVGLAIRLMLDL</sequence>
<gene>
    <name evidence="2" type="ORF">CXK94_04675</name>
</gene>
<proteinExistence type="predicted"/>
<dbReference type="EMBL" id="POUT01000002">
    <property type="protein sequence ID" value="PNG10511.1"/>
    <property type="molecule type" value="Genomic_DNA"/>
</dbReference>
<reference evidence="2 3" key="1">
    <citation type="submission" date="2018-01" db="EMBL/GenBank/DDBJ databases">
        <title>Denitrification phenotypes of diverse strains of Pseudomonas stutzeri.</title>
        <authorList>
            <person name="Milligan D.A."/>
            <person name="Bergaust L."/>
            <person name="Bakken L.R."/>
            <person name="Frostegard A."/>
        </authorList>
    </citation>
    <scope>NUCLEOTIDE SEQUENCE [LARGE SCALE GENOMIC DNA]</scope>
    <source>
        <strain evidence="2 3">24a75</strain>
    </source>
</reference>
<feature type="transmembrane region" description="Helical" evidence="1">
    <location>
        <begin position="6"/>
        <end position="24"/>
    </location>
</feature>
<evidence type="ECO:0008006" key="4">
    <source>
        <dbReference type="Google" id="ProtNLM"/>
    </source>
</evidence>
<organism evidence="2 3">
    <name type="scientific">Stutzerimonas stutzeri</name>
    <name type="common">Pseudomonas stutzeri</name>
    <dbReference type="NCBI Taxonomy" id="316"/>
    <lineage>
        <taxon>Bacteria</taxon>
        <taxon>Pseudomonadati</taxon>
        <taxon>Pseudomonadota</taxon>
        <taxon>Gammaproteobacteria</taxon>
        <taxon>Pseudomonadales</taxon>
        <taxon>Pseudomonadaceae</taxon>
        <taxon>Stutzerimonas</taxon>
    </lineage>
</organism>
<name>A0A2N8T6W8_STUST</name>
<dbReference type="Proteomes" id="UP000236023">
    <property type="component" value="Unassembled WGS sequence"/>
</dbReference>
<dbReference type="RefSeq" id="WP_102893478.1">
    <property type="nucleotide sequence ID" value="NZ_JAMOHU010000001.1"/>
</dbReference>
<keyword evidence="1" id="KW-0472">Membrane</keyword>